<feature type="transmembrane region" description="Helical" evidence="6">
    <location>
        <begin position="93"/>
        <end position="114"/>
    </location>
</feature>
<evidence type="ECO:0000256" key="1">
    <source>
        <dbReference type="ARBA" id="ARBA00006432"/>
    </source>
</evidence>
<keyword evidence="8" id="KW-0808">Transferase</keyword>
<feature type="transmembrane region" description="Helical" evidence="6">
    <location>
        <begin position="120"/>
        <end position="138"/>
    </location>
</feature>
<protein>
    <submittedName>
        <fullName evidence="8">Acyl-(Acyl-carrier-protein)--phospholipid O-acyltransferase</fullName>
        <ecNumber evidence="8">2.3.1.40</ecNumber>
    </submittedName>
</protein>
<name>F0SPX6_RUBBR</name>
<dbReference type="Pfam" id="PF01553">
    <property type="entry name" value="Acyltransferase"/>
    <property type="match status" value="1"/>
</dbReference>
<dbReference type="Gene3D" id="3.30.300.30">
    <property type="match status" value="1"/>
</dbReference>
<feature type="transmembrane region" description="Helical" evidence="6">
    <location>
        <begin position="284"/>
        <end position="302"/>
    </location>
</feature>
<dbReference type="InterPro" id="IPR011701">
    <property type="entry name" value="MFS"/>
</dbReference>
<dbReference type="SUPFAM" id="SSF69593">
    <property type="entry name" value="Glycerol-3-phosphate (1)-acyltransferase"/>
    <property type="match status" value="1"/>
</dbReference>
<dbReference type="InterPro" id="IPR020845">
    <property type="entry name" value="AMP-binding_CS"/>
</dbReference>
<dbReference type="AlphaFoldDB" id="F0SPX6"/>
<evidence type="ECO:0000313" key="8">
    <source>
        <dbReference type="EMBL" id="ADY60126.1"/>
    </source>
</evidence>
<dbReference type="InterPro" id="IPR036259">
    <property type="entry name" value="MFS_trans_sf"/>
</dbReference>
<dbReference type="SUPFAM" id="SSF56801">
    <property type="entry name" value="Acetyl-CoA synthetase-like"/>
    <property type="match status" value="1"/>
</dbReference>
<dbReference type="eggNOG" id="COG0204">
    <property type="taxonomic scope" value="Bacteria"/>
</dbReference>
<evidence type="ECO:0000256" key="6">
    <source>
        <dbReference type="SAM" id="Phobius"/>
    </source>
</evidence>
<dbReference type="CDD" id="cd06173">
    <property type="entry name" value="MFS_MefA_like"/>
    <property type="match status" value="1"/>
</dbReference>
<dbReference type="eggNOG" id="COG2814">
    <property type="taxonomic scope" value="Bacteria"/>
</dbReference>
<dbReference type="eggNOG" id="COG0318">
    <property type="taxonomic scope" value="Bacteria"/>
</dbReference>
<keyword evidence="3 6" id="KW-0812">Transmembrane</keyword>
<evidence type="ECO:0000256" key="3">
    <source>
        <dbReference type="ARBA" id="ARBA00022692"/>
    </source>
</evidence>
<feature type="transmembrane region" description="Helical" evidence="6">
    <location>
        <begin position="158"/>
        <end position="178"/>
    </location>
</feature>
<feature type="transmembrane region" description="Helical" evidence="6">
    <location>
        <begin position="190"/>
        <end position="212"/>
    </location>
</feature>
<evidence type="ECO:0000313" key="9">
    <source>
        <dbReference type="Proteomes" id="UP000006860"/>
    </source>
</evidence>
<dbReference type="GO" id="GO:0022857">
    <property type="term" value="F:transmembrane transporter activity"/>
    <property type="evidence" value="ECO:0007669"/>
    <property type="project" value="InterPro"/>
</dbReference>
<evidence type="ECO:0000256" key="4">
    <source>
        <dbReference type="ARBA" id="ARBA00022989"/>
    </source>
</evidence>
<dbReference type="KEGG" id="pbs:Plabr_2525"/>
<dbReference type="CDD" id="cd07989">
    <property type="entry name" value="LPLAT_AGPAT-like"/>
    <property type="match status" value="1"/>
</dbReference>
<dbReference type="InterPro" id="IPR020846">
    <property type="entry name" value="MFS_dom"/>
</dbReference>
<dbReference type="InterPro" id="IPR042099">
    <property type="entry name" value="ANL_N_sf"/>
</dbReference>
<feature type="transmembrane region" description="Helical" evidence="6">
    <location>
        <begin position="382"/>
        <end position="404"/>
    </location>
</feature>
<dbReference type="GO" id="GO:0016405">
    <property type="term" value="F:CoA-ligase activity"/>
    <property type="evidence" value="ECO:0007669"/>
    <property type="project" value="TreeGrafter"/>
</dbReference>
<feature type="transmembrane region" description="Helical" evidence="6">
    <location>
        <begin position="245"/>
        <end position="264"/>
    </location>
</feature>
<feature type="transmembrane region" description="Helical" evidence="6">
    <location>
        <begin position="416"/>
        <end position="436"/>
    </location>
</feature>
<dbReference type="PROSITE" id="PS00455">
    <property type="entry name" value="AMP_BINDING"/>
    <property type="match status" value="1"/>
</dbReference>
<dbReference type="EC" id="2.3.1.40" evidence="8"/>
<sequence>MSTSVTATAPDQEVLDDTVYRRQLWQPRFIALLFTQFFTAINDNLFRWLVVPIGQHVLGSNQALAWGAILFTLPYLLFAPLAGYLADRFSKRSVIITFKVVEILVMALGSLAIWYGNVPLLLALIFLMGTQSALFSPAKIGAIPEMLSVRALSEGNGLMAMVTITACAIGMPAGLWIYDYAYDPSANLVTFWPIPVALLGIAVLGLIVSLFVRTGPAADSERAWSINPVAELKPSLQRLFEDRPLARAAVGIAYFYFLALLYQVNIDAFGGETLGMDKGEIAGLMPMLVIGIGVGSLLAGWMSGGVIQLGMVPIGAMGIAFSTMVLGLIGWSVDPESASSVTAAFRSSAVWLFILGAIGAFFYIPLETFLQHRSPLNIRGSILSASNALTNGFMLLSMGMFAFLRDGLSMSPAMVFVISGLLTLPVIVAAVAMYAVEMCRFLMRCLFNLMYSVHLHGFDKLPKEGGALLVPNHVSWLDGPMLCSFLPRNARFMIYANYTRKPILKWFAAIFRVIPLSPTEGPKAIMSALKDARRSATNGEFACIFPEGGISRSGRLITFNKGVLKIVQGTDTPIYPIHLHGLWGSKLSYRGGLFKSPFRWRRRVDFYIGDPHRDVNDVGTLHRAIEELSAHSMRDQMLKRPILLRQMVKQSKQAKFRMKSADSGGTEMTGGKLLAGSIAFSRMMKREVLDKNCDHVGVLAPPCAAGVLSNVALGFAGKVTVNLNYTLDDRVINYCIKDAGIRQVLTSRRFMEKKPIQADAELLYLEDLKEKVTTADRLIAAFLAYVVPAAIVERMLGLHKIDRHSSKTIVYTSGSTGVPKGVVLSHHNVLSNVEAVNYMFALGKDDVMIGVLPFFHSFGYTISLWLVMASPPAAAYHFNPLDARQVGKLAEKYKGSILLATPTFLRGYLKRVTPEQFKHLWLIVVGAEKLPIDLCEQWVETFKVPPIEGYGTTELSPLVAVNQPSFRDSHAVQDLNRLGTIGQCVPGVFAKIVDPETHEELPLGEEGLLFVSGPNLMRGYLNLQEKTDEVIHDGWYNTGDRGKIDADGFITLTGRQSRFSKIAGEMVPHIRVEEALASVVDKLDPQQIDEDSAPGSDLRVVVTAVPCEKRGEKLIVLHKPLSCSQQDVVRALQRSDLPNLWLPAADCFFEVDEIPLLGTGKLDLKAIKELAEDCCNPVSGAKEN</sequence>
<keyword evidence="4 6" id="KW-1133">Transmembrane helix</keyword>
<dbReference type="GO" id="GO:0008779">
    <property type="term" value="F:acyl-[acyl-carrier-protein]-phospholipid O-acyltransferase activity"/>
    <property type="evidence" value="ECO:0007669"/>
    <property type="project" value="UniProtKB-EC"/>
</dbReference>
<keyword evidence="9" id="KW-1185">Reference proteome</keyword>
<dbReference type="Pfam" id="PF00501">
    <property type="entry name" value="AMP-binding"/>
    <property type="match status" value="1"/>
</dbReference>
<dbReference type="PANTHER" id="PTHR24096:SF149">
    <property type="entry name" value="AMP-BINDING DOMAIN-CONTAINING PROTEIN-RELATED"/>
    <property type="match status" value="1"/>
</dbReference>
<dbReference type="InterPro" id="IPR045851">
    <property type="entry name" value="AMP-bd_C_sf"/>
</dbReference>
<feature type="transmembrane region" description="Helical" evidence="6">
    <location>
        <begin position="29"/>
        <end position="51"/>
    </location>
</feature>
<dbReference type="Pfam" id="PF07690">
    <property type="entry name" value="MFS_1"/>
    <property type="match status" value="1"/>
</dbReference>
<dbReference type="PROSITE" id="PS50850">
    <property type="entry name" value="MFS"/>
    <property type="match status" value="1"/>
</dbReference>
<keyword evidence="2" id="KW-0436">Ligase</keyword>
<dbReference type="SMART" id="SM00563">
    <property type="entry name" value="PlsC"/>
    <property type="match status" value="1"/>
</dbReference>
<dbReference type="HOGENOM" id="CLU_008489_1_0_0"/>
<organism evidence="8 9">
    <name type="scientific">Rubinisphaera brasiliensis (strain ATCC 49424 / DSM 5305 / JCM 21570 / IAM 15109 / NBRC 103401 / IFAM 1448)</name>
    <name type="common">Planctomyces brasiliensis</name>
    <dbReference type="NCBI Taxonomy" id="756272"/>
    <lineage>
        <taxon>Bacteria</taxon>
        <taxon>Pseudomonadati</taxon>
        <taxon>Planctomycetota</taxon>
        <taxon>Planctomycetia</taxon>
        <taxon>Planctomycetales</taxon>
        <taxon>Planctomycetaceae</taxon>
        <taxon>Rubinisphaera</taxon>
    </lineage>
</organism>
<dbReference type="EMBL" id="CP002546">
    <property type="protein sequence ID" value="ADY60126.1"/>
    <property type="molecule type" value="Genomic_DNA"/>
</dbReference>
<keyword evidence="5 6" id="KW-0472">Membrane</keyword>
<keyword evidence="8" id="KW-0012">Acyltransferase</keyword>
<dbReference type="InterPro" id="IPR002123">
    <property type="entry name" value="Plipid/glycerol_acylTrfase"/>
</dbReference>
<feature type="transmembrane region" description="Helical" evidence="6">
    <location>
        <begin position="63"/>
        <end position="86"/>
    </location>
</feature>
<dbReference type="RefSeq" id="WP_013628850.1">
    <property type="nucleotide sequence ID" value="NC_015174.1"/>
</dbReference>
<dbReference type="InterPro" id="IPR000873">
    <property type="entry name" value="AMP-dep_synth/lig_dom"/>
</dbReference>
<feature type="domain" description="Major facilitator superfamily (MFS) profile" evidence="7">
    <location>
        <begin position="28"/>
        <end position="437"/>
    </location>
</feature>
<dbReference type="Gene3D" id="3.40.50.12780">
    <property type="entry name" value="N-terminal domain of ligase-like"/>
    <property type="match status" value="1"/>
</dbReference>
<feature type="transmembrane region" description="Helical" evidence="6">
    <location>
        <begin position="847"/>
        <end position="868"/>
    </location>
</feature>
<comment type="similarity">
    <text evidence="1">Belongs to the ATP-dependent AMP-binding enzyme family.</text>
</comment>
<evidence type="ECO:0000259" key="7">
    <source>
        <dbReference type="PROSITE" id="PS50850"/>
    </source>
</evidence>
<dbReference type="OrthoDB" id="9757771at2"/>
<dbReference type="STRING" id="756272.Plabr_2525"/>
<evidence type="ECO:0000256" key="5">
    <source>
        <dbReference type="ARBA" id="ARBA00023136"/>
    </source>
</evidence>
<gene>
    <name evidence="8" type="ordered locus">Plabr_2525</name>
</gene>
<dbReference type="PANTHER" id="PTHR24096">
    <property type="entry name" value="LONG-CHAIN-FATTY-ACID--COA LIGASE"/>
    <property type="match status" value="1"/>
</dbReference>
<accession>F0SPX6</accession>
<dbReference type="Gene3D" id="1.20.1250.20">
    <property type="entry name" value="MFS general substrate transporter like domains"/>
    <property type="match status" value="1"/>
</dbReference>
<dbReference type="Proteomes" id="UP000006860">
    <property type="component" value="Chromosome"/>
</dbReference>
<feature type="transmembrane region" description="Helical" evidence="6">
    <location>
        <begin position="349"/>
        <end position="370"/>
    </location>
</feature>
<evidence type="ECO:0000256" key="2">
    <source>
        <dbReference type="ARBA" id="ARBA00022598"/>
    </source>
</evidence>
<dbReference type="SUPFAM" id="SSF103473">
    <property type="entry name" value="MFS general substrate transporter"/>
    <property type="match status" value="1"/>
</dbReference>
<proteinExistence type="inferred from homology"/>
<feature type="transmembrane region" description="Helical" evidence="6">
    <location>
        <begin position="309"/>
        <end position="329"/>
    </location>
</feature>
<reference evidence="9" key="1">
    <citation type="submission" date="2011-02" db="EMBL/GenBank/DDBJ databases">
        <title>The complete genome of Planctomyces brasiliensis DSM 5305.</title>
        <authorList>
            <person name="Lucas S."/>
            <person name="Copeland A."/>
            <person name="Lapidus A."/>
            <person name="Bruce D."/>
            <person name="Goodwin L."/>
            <person name="Pitluck S."/>
            <person name="Kyrpides N."/>
            <person name="Mavromatis K."/>
            <person name="Pagani I."/>
            <person name="Ivanova N."/>
            <person name="Ovchinnikova G."/>
            <person name="Lu M."/>
            <person name="Detter J.C."/>
            <person name="Han C."/>
            <person name="Land M."/>
            <person name="Hauser L."/>
            <person name="Markowitz V."/>
            <person name="Cheng J.-F."/>
            <person name="Hugenholtz P."/>
            <person name="Woyke T."/>
            <person name="Wu D."/>
            <person name="Tindall B."/>
            <person name="Pomrenke H.G."/>
            <person name="Brambilla E."/>
            <person name="Klenk H.-P."/>
            <person name="Eisen J.A."/>
        </authorList>
    </citation>
    <scope>NUCLEOTIDE SEQUENCE [LARGE SCALE GENOMIC DNA]</scope>
    <source>
        <strain evidence="9">ATCC 49424 / DSM 5305 / JCM 21570 / NBRC 103401 / IFAM 1448</strain>
    </source>
</reference>